<keyword evidence="1" id="KW-0378">Hydrolase</keyword>
<feature type="domain" description="DNA helicase Pif1-like DEAD-box helicase" evidence="3">
    <location>
        <begin position="459"/>
        <end position="536"/>
    </location>
</feature>
<keyword evidence="1" id="KW-0227">DNA damage</keyword>
<dbReference type="InterPro" id="IPR010285">
    <property type="entry name" value="DNA_helicase_pif1-like_DEAD"/>
</dbReference>
<keyword evidence="1" id="KW-0234">DNA repair</keyword>
<dbReference type="Gene3D" id="3.40.50.300">
    <property type="entry name" value="P-loop containing nucleotide triphosphate hydrolases"/>
    <property type="match status" value="1"/>
</dbReference>
<dbReference type="EC" id="5.6.2.3" evidence="1"/>
<evidence type="ECO:0000256" key="1">
    <source>
        <dbReference type="RuleBase" id="RU363044"/>
    </source>
</evidence>
<proteinExistence type="inferred from homology"/>
<keyword evidence="1" id="KW-0547">Nucleotide-binding</keyword>
<comment type="catalytic activity">
    <reaction evidence="1">
        <text>ATP + H2O = ADP + phosphate + H(+)</text>
        <dbReference type="Rhea" id="RHEA:13065"/>
        <dbReference type="ChEBI" id="CHEBI:15377"/>
        <dbReference type="ChEBI" id="CHEBI:15378"/>
        <dbReference type="ChEBI" id="CHEBI:30616"/>
        <dbReference type="ChEBI" id="CHEBI:43474"/>
        <dbReference type="ChEBI" id="CHEBI:456216"/>
        <dbReference type="EC" id="5.6.2.3"/>
    </reaction>
</comment>
<feature type="region of interest" description="Disordered" evidence="2">
    <location>
        <begin position="141"/>
        <end position="168"/>
    </location>
</feature>
<dbReference type="Proteomes" id="UP000807353">
    <property type="component" value="Unassembled WGS sequence"/>
</dbReference>
<dbReference type="GO" id="GO:0016787">
    <property type="term" value="F:hydrolase activity"/>
    <property type="evidence" value="ECO:0007669"/>
    <property type="project" value="UniProtKB-KW"/>
</dbReference>
<evidence type="ECO:0000313" key="4">
    <source>
        <dbReference type="EMBL" id="KAF9460479.1"/>
    </source>
</evidence>
<reference evidence="4" key="1">
    <citation type="submission" date="2020-11" db="EMBL/GenBank/DDBJ databases">
        <authorList>
            <consortium name="DOE Joint Genome Institute"/>
            <person name="Ahrendt S."/>
            <person name="Riley R."/>
            <person name="Andreopoulos W."/>
            <person name="Labutti K."/>
            <person name="Pangilinan J."/>
            <person name="Ruiz-Duenas F.J."/>
            <person name="Barrasa J.M."/>
            <person name="Sanchez-Garcia M."/>
            <person name="Camarero S."/>
            <person name="Miyauchi S."/>
            <person name="Serrano A."/>
            <person name="Linde D."/>
            <person name="Babiker R."/>
            <person name="Drula E."/>
            <person name="Ayuso-Fernandez I."/>
            <person name="Pacheco R."/>
            <person name="Padilla G."/>
            <person name="Ferreira P."/>
            <person name="Barriuso J."/>
            <person name="Kellner H."/>
            <person name="Castanera R."/>
            <person name="Alfaro M."/>
            <person name="Ramirez L."/>
            <person name="Pisabarro A.G."/>
            <person name="Kuo A."/>
            <person name="Tritt A."/>
            <person name="Lipzen A."/>
            <person name="He G."/>
            <person name="Yan M."/>
            <person name="Ng V."/>
            <person name="Cullen D."/>
            <person name="Martin F."/>
            <person name="Rosso M.-N."/>
            <person name="Henrissat B."/>
            <person name="Hibbett D."/>
            <person name="Martinez A.T."/>
            <person name="Grigoriev I.V."/>
        </authorList>
    </citation>
    <scope>NUCLEOTIDE SEQUENCE</scope>
    <source>
        <strain evidence="4">CBS 247.69</strain>
    </source>
</reference>
<keyword evidence="1" id="KW-0233">DNA recombination</keyword>
<protein>
    <recommendedName>
        <fullName evidence="1">ATP-dependent DNA helicase</fullName>
        <ecNumber evidence="1">5.6.2.3</ecNumber>
    </recommendedName>
</protein>
<dbReference type="Pfam" id="PF05970">
    <property type="entry name" value="PIF1"/>
    <property type="match status" value="1"/>
</dbReference>
<accession>A0A9P6CH09</accession>
<keyword evidence="1" id="KW-0067">ATP-binding</keyword>
<gene>
    <name evidence="4" type="ORF">BDZ94DRAFT_1377103</name>
</gene>
<dbReference type="PANTHER" id="PTHR47642">
    <property type="entry name" value="ATP-DEPENDENT DNA HELICASE"/>
    <property type="match status" value="1"/>
</dbReference>
<dbReference type="GO" id="GO:0005524">
    <property type="term" value="F:ATP binding"/>
    <property type="evidence" value="ECO:0007669"/>
    <property type="project" value="UniProtKB-KW"/>
</dbReference>
<organism evidence="4 5">
    <name type="scientific">Collybia nuda</name>
    <dbReference type="NCBI Taxonomy" id="64659"/>
    <lineage>
        <taxon>Eukaryota</taxon>
        <taxon>Fungi</taxon>
        <taxon>Dikarya</taxon>
        <taxon>Basidiomycota</taxon>
        <taxon>Agaricomycotina</taxon>
        <taxon>Agaricomycetes</taxon>
        <taxon>Agaricomycetidae</taxon>
        <taxon>Agaricales</taxon>
        <taxon>Tricholomatineae</taxon>
        <taxon>Clitocybaceae</taxon>
        <taxon>Collybia</taxon>
    </lineage>
</organism>
<dbReference type="InterPro" id="IPR027417">
    <property type="entry name" value="P-loop_NTPase"/>
</dbReference>
<sequence>MSGTAIKAVVAYVSDYVTKPGLKTHALFDAIRSIFERNTELLAGSLKRKDKARKIITQTVNCLTAKMEIGGPMAALYLLGHPDHYTSHKYVPVYWKNYVREVHDYMYRPKAFEDETLCEWVQMSSRIKLCKAGDAMESEDELDNIGSTNSVKAESGPLQSPMDDIDDESENEETEFEHDTDNYCFLKGHPLYKTHGAQFDETKCDVVPNFVGGSLPRCDRGDREYYCATMLTLFKPWRSGTDLKENDYSWDETFNDYSFTEQQKQFMKNFNIRYECNDARDDYAVQMKRGDIPSGVFPEWMNSDVLNELGDDDTDYFEGANFGCSDPHDEEENPNKYTDMGKYGISRYEEMEAIRIGVKEAGWLDPSPNGINPFDTKPIQPNIMQSSSKWKAVVSDKRQEVLAERNKHIPENRINRNSAPDPNENNVQIVDQAYLTKDFVAKEKVTQSQIDTTIKDYALNTEQERAFRIVANHAVSPKVEQLKMYLGGMGGTGKSRVIQALTYFFKGRNESHRFVTLGPTGTSAALLNGSTYHSFLVSLLVETKMQLVWPKSNQDLMV</sequence>
<dbReference type="GO" id="GO:0006281">
    <property type="term" value="P:DNA repair"/>
    <property type="evidence" value="ECO:0007669"/>
    <property type="project" value="UniProtKB-KW"/>
</dbReference>
<keyword evidence="1" id="KW-0347">Helicase</keyword>
<dbReference type="GO" id="GO:0043139">
    <property type="term" value="F:5'-3' DNA helicase activity"/>
    <property type="evidence" value="ECO:0007669"/>
    <property type="project" value="UniProtKB-EC"/>
</dbReference>
<dbReference type="GO" id="GO:0006310">
    <property type="term" value="P:DNA recombination"/>
    <property type="evidence" value="ECO:0007669"/>
    <property type="project" value="UniProtKB-KW"/>
</dbReference>
<evidence type="ECO:0000259" key="3">
    <source>
        <dbReference type="Pfam" id="PF05970"/>
    </source>
</evidence>
<dbReference type="EMBL" id="MU150298">
    <property type="protein sequence ID" value="KAF9460479.1"/>
    <property type="molecule type" value="Genomic_DNA"/>
</dbReference>
<dbReference type="OrthoDB" id="3259294at2759"/>
<dbReference type="GO" id="GO:0000723">
    <property type="term" value="P:telomere maintenance"/>
    <property type="evidence" value="ECO:0007669"/>
    <property type="project" value="InterPro"/>
</dbReference>
<comment type="similarity">
    <text evidence="1">Belongs to the helicase family.</text>
</comment>
<evidence type="ECO:0000256" key="2">
    <source>
        <dbReference type="SAM" id="MobiDB-lite"/>
    </source>
</evidence>
<evidence type="ECO:0000313" key="5">
    <source>
        <dbReference type="Proteomes" id="UP000807353"/>
    </source>
</evidence>
<comment type="cofactor">
    <cofactor evidence="1">
        <name>Mg(2+)</name>
        <dbReference type="ChEBI" id="CHEBI:18420"/>
    </cofactor>
</comment>
<dbReference type="AlphaFoldDB" id="A0A9P6CH09"/>
<name>A0A9P6CH09_9AGAR</name>
<keyword evidence="5" id="KW-1185">Reference proteome</keyword>
<dbReference type="InterPro" id="IPR051055">
    <property type="entry name" value="PIF1_helicase"/>
</dbReference>
<comment type="caution">
    <text evidence="4">The sequence shown here is derived from an EMBL/GenBank/DDBJ whole genome shotgun (WGS) entry which is preliminary data.</text>
</comment>